<dbReference type="SFLD" id="SFLDS00003">
    <property type="entry name" value="Haloacid_Dehalogenase"/>
    <property type="match status" value="1"/>
</dbReference>
<dbReference type="InterPro" id="IPR023214">
    <property type="entry name" value="HAD_sf"/>
</dbReference>
<sequence>MQAVLLDMDGTLIRSEHVHRAIWQRFFTAWQVEMDDERYADAVMGRRARDVLAHLPGPWTPDDLPGALASLDADVDAAAREVTVVDGAVALIRELAARGHRLAVVTSGGRSWAERVLDDVLDVRDALEVVVTAEEVEVGKPSPEGYLTACRRLGVAPAGCAAVEDAPSGVRALVAAGVGRIVGVSTTSLATALRAAGAMEVVPDLRPALALPALGLS</sequence>
<dbReference type="NCBIfam" id="TIGR01509">
    <property type="entry name" value="HAD-SF-IA-v3"/>
    <property type="match status" value="1"/>
</dbReference>
<dbReference type="Proteomes" id="UP001183202">
    <property type="component" value="Unassembled WGS sequence"/>
</dbReference>
<evidence type="ECO:0000313" key="2">
    <source>
        <dbReference type="Proteomes" id="UP001183202"/>
    </source>
</evidence>
<reference evidence="2" key="1">
    <citation type="submission" date="2023-07" db="EMBL/GenBank/DDBJ databases">
        <title>30 novel species of actinomycetes from the DSMZ collection.</title>
        <authorList>
            <person name="Nouioui I."/>
        </authorList>
    </citation>
    <scope>NUCLEOTIDE SEQUENCE [LARGE SCALE GENOMIC DNA]</scope>
    <source>
        <strain evidence="2">DSM 45834</strain>
    </source>
</reference>
<dbReference type="GO" id="GO:0016787">
    <property type="term" value="F:hydrolase activity"/>
    <property type="evidence" value="ECO:0007669"/>
    <property type="project" value="UniProtKB-KW"/>
</dbReference>
<name>A0ABU2NBF3_9PSEU</name>
<organism evidence="1 2">
    <name type="scientific">Pseudonocardia charpentierae</name>
    <dbReference type="NCBI Taxonomy" id="3075545"/>
    <lineage>
        <taxon>Bacteria</taxon>
        <taxon>Bacillati</taxon>
        <taxon>Actinomycetota</taxon>
        <taxon>Actinomycetes</taxon>
        <taxon>Pseudonocardiales</taxon>
        <taxon>Pseudonocardiaceae</taxon>
        <taxon>Pseudonocardia</taxon>
    </lineage>
</organism>
<dbReference type="SFLD" id="SFLDG01129">
    <property type="entry name" value="C1.5:_HAD__Beta-PGM__Phosphata"/>
    <property type="match status" value="1"/>
</dbReference>
<dbReference type="SUPFAM" id="SSF56784">
    <property type="entry name" value="HAD-like"/>
    <property type="match status" value="1"/>
</dbReference>
<keyword evidence="2" id="KW-1185">Reference proteome</keyword>
<dbReference type="PANTHER" id="PTHR43481:SF4">
    <property type="entry name" value="GLYCEROL-1-PHOSPHATE PHOSPHOHYDROLASE 1-RELATED"/>
    <property type="match status" value="1"/>
</dbReference>
<dbReference type="InterPro" id="IPR036412">
    <property type="entry name" value="HAD-like_sf"/>
</dbReference>
<dbReference type="InterPro" id="IPR023198">
    <property type="entry name" value="PGP-like_dom2"/>
</dbReference>
<accession>A0ABU2NBF3</accession>
<dbReference type="Gene3D" id="3.40.50.1000">
    <property type="entry name" value="HAD superfamily/HAD-like"/>
    <property type="match status" value="1"/>
</dbReference>
<dbReference type="InterPro" id="IPR051806">
    <property type="entry name" value="HAD-like_SPP"/>
</dbReference>
<dbReference type="Gene3D" id="1.10.150.240">
    <property type="entry name" value="Putative phosphatase, domain 2"/>
    <property type="match status" value="1"/>
</dbReference>
<comment type="caution">
    <text evidence="1">The sequence shown here is derived from an EMBL/GenBank/DDBJ whole genome shotgun (WGS) entry which is preliminary data.</text>
</comment>
<dbReference type="Pfam" id="PF00702">
    <property type="entry name" value="Hydrolase"/>
    <property type="match status" value="1"/>
</dbReference>
<dbReference type="RefSeq" id="WP_311557532.1">
    <property type="nucleotide sequence ID" value="NZ_JAVREJ010000012.1"/>
</dbReference>
<protein>
    <submittedName>
        <fullName evidence="1">HAD-IA family hydrolase</fullName>
    </submittedName>
</protein>
<proteinExistence type="predicted"/>
<dbReference type="EMBL" id="JAVREJ010000012">
    <property type="protein sequence ID" value="MDT0351288.1"/>
    <property type="molecule type" value="Genomic_DNA"/>
</dbReference>
<dbReference type="InterPro" id="IPR006439">
    <property type="entry name" value="HAD-SF_hydro_IA"/>
</dbReference>
<evidence type="ECO:0000313" key="1">
    <source>
        <dbReference type="EMBL" id="MDT0351288.1"/>
    </source>
</evidence>
<keyword evidence="1" id="KW-0378">Hydrolase</keyword>
<dbReference type="PANTHER" id="PTHR43481">
    <property type="entry name" value="FRUCTOSE-1-PHOSPHATE PHOSPHATASE"/>
    <property type="match status" value="1"/>
</dbReference>
<dbReference type="PRINTS" id="PR00413">
    <property type="entry name" value="HADHALOGNASE"/>
</dbReference>
<gene>
    <name evidence="1" type="ORF">RM445_17300</name>
</gene>